<protein>
    <recommendedName>
        <fullName evidence="4">Lipoprotein</fullName>
    </recommendedName>
</protein>
<dbReference type="PROSITE" id="PS51257">
    <property type="entry name" value="PROKAR_LIPOPROTEIN"/>
    <property type="match status" value="1"/>
</dbReference>
<comment type="caution">
    <text evidence="2">The sequence shown here is derived from an EMBL/GenBank/DDBJ whole genome shotgun (WGS) entry which is preliminary data.</text>
</comment>
<evidence type="ECO:0000313" key="3">
    <source>
        <dbReference type="Proteomes" id="UP001177120"/>
    </source>
</evidence>
<dbReference type="RefSeq" id="WP_205495911.1">
    <property type="nucleotide sequence ID" value="NZ_JAFHAP010000010.1"/>
</dbReference>
<sequence length="290" mass="32047">MRRKWNWLLVSAMILVLVSGCGQLNIDAEGMKKLTPKEVLIKAEHAAENAKGFSYKATGNQTIEIEAGGQTQSVDQTIEAKLEMTNKPQAMHTTTTIHSEGQQITGEMYLVGNEIYQQTVDGSGWIKSKAPDLGSADNSQNPNQALQKLEELLGKLQTPEEKKMLKMTETADAYLLEINVNEQTTHKIKDVFLEEVKAAMLPQLQQAGVPVDAAQIKLHQFTQKITIDKKTFKQTKVVQEIKMDIPINDPSASGVLKASQKTEMNLVGEFNGTITVPEDVKNSAQEVQVQ</sequence>
<keyword evidence="3" id="KW-1185">Reference proteome</keyword>
<dbReference type="Pfam" id="PF20316">
    <property type="entry name" value="DUF6612"/>
    <property type="match status" value="1"/>
</dbReference>
<dbReference type="InterPro" id="IPR046720">
    <property type="entry name" value="DUF6612"/>
</dbReference>
<keyword evidence="1" id="KW-0732">Signal</keyword>
<evidence type="ECO:0000256" key="1">
    <source>
        <dbReference type="SAM" id="SignalP"/>
    </source>
</evidence>
<proteinExistence type="predicted"/>
<evidence type="ECO:0000313" key="2">
    <source>
        <dbReference type="EMBL" id="MBN2910200.1"/>
    </source>
</evidence>
<feature type="signal peptide" evidence="1">
    <location>
        <begin position="1"/>
        <end position="24"/>
    </location>
</feature>
<feature type="chain" id="PRO_5045442693" description="Lipoprotein" evidence="1">
    <location>
        <begin position="25"/>
        <end position="290"/>
    </location>
</feature>
<accession>A0ABS2WLN3</accession>
<dbReference type="Proteomes" id="UP001177120">
    <property type="component" value="Unassembled WGS sequence"/>
</dbReference>
<organism evidence="2 3">
    <name type="scientific">Polycladomyces zharkentensis</name>
    <dbReference type="NCBI Taxonomy" id="2807616"/>
    <lineage>
        <taxon>Bacteria</taxon>
        <taxon>Bacillati</taxon>
        <taxon>Bacillota</taxon>
        <taxon>Bacilli</taxon>
        <taxon>Bacillales</taxon>
        <taxon>Thermoactinomycetaceae</taxon>
        <taxon>Polycladomyces</taxon>
    </lineage>
</organism>
<name>A0ABS2WLN3_9BACL</name>
<reference evidence="2" key="1">
    <citation type="journal article" date="2024" name="Int. J. Syst. Evol. Microbiol.">
        <title>Polycladomyces zharkentensis sp. nov., a novel thermophilic cellulose- and starch-degrading member of the Bacillota from a geothermal aquifer in Kazakhstan.</title>
        <authorList>
            <person name="Mashzhan A."/>
            <person name="Kistaubayeva A."/>
            <person name="Javier-Lopez R."/>
            <person name="Bissenova U."/>
            <person name="Bissenbay A."/>
            <person name="Birkeland N.K."/>
        </authorList>
    </citation>
    <scope>NUCLEOTIDE SEQUENCE</scope>
    <source>
        <strain evidence="2">ZKZ2T</strain>
    </source>
</reference>
<dbReference type="EMBL" id="JAFHAP010000010">
    <property type="protein sequence ID" value="MBN2910200.1"/>
    <property type="molecule type" value="Genomic_DNA"/>
</dbReference>
<dbReference type="Gene3D" id="2.50.20.20">
    <property type="match status" value="1"/>
</dbReference>
<evidence type="ECO:0008006" key="4">
    <source>
        <dbReference type="Google" id="ProtNLM"/>
    </source>
</evidence>
<gene>
    <name evidence="2" type="ORF">JQC72_11875</name>
</gene>